<evidence type="ECO:0000313" key="3">
    <source>
        <dbReference type="Proteomes" id="UP000306602"/>
    </source>
</evidence>
<evidence type="ECO:0000313" key="2">
    <source>
        <dbReference type="EMBL" id="THH37028.1"/>
    </source>
</evidence>
<sequence>MMTPDIADVALSSAAALPFVGREKIAAGLQNFLLGANRTRPGVAFISGIPGAGKSTLARHAFDCVLDASDWLFSFKYDQFNTAAPAAFFVRALEEMTQEMEAMAPRAREELRRLLIDAVSPNAQLLVSLCPSLGDVLGPQPELIPLAPRENQIRLSFVLRKAIAVMTRRFRRAVLFLDDLQWADAATLTVLTDLVGDTTMGNLTVLCCYRSAVADNATPLRRTIRMAGNPLFDEEVGSFDESDIAELLAQRLNLPPEDALTLSAEIRRSTDATPMAAMNVLELLADEAQGADDHLDLKSAMRAVATMGAQPDGYDLAGKRLSRLDEAAQDLLTISAYIGERIDVPLLMGLTGQTDTQLRARLDILVEQGVVDENKGVYTFAHDTFQRAAYDRDTPLRAHRADLKRSAAQTFEQRYRAGQDTGWLFRSVSLFNEDLGSIGQEEERARIADLNRKATRAALDSGDAARALEFANAGLSITPLDAWRRAPEEMMAAHLDAAEAAYLTNDIARFDALIDTAADHARDSVEWAGAYLLRLQQKVSTVQYEEALDIAIGMLDELGGALPRRASKAQVGISFARTMMLLRGRSMDDLFALPKMSDVRAEKELETLMLAASAAYFAEPNLFALIVFRMVRLSVEKGNSRLSAFGWVCYGLAQCAVVGNVKAGYEYGTLSLRLVEEFKADDLRARVHMLFNTFVRHWSESRDAVADHLYEGERAGQASGDLEFATYCGWHRCCDQFLSGAPVPEVEEALAKVLALGREYNQHKVAFLLAMVQDFLGWLKAPEGAVPDDAAQEAFCERHKDYTSLCYVKMFQGMRHLMAGDAEAALSALQAIDAHFDSLQGQFYVPYYQMLRGLAAAHVNTLRPGAAMRRSVRVSQRKLKAWAARGATDIEPLAEIMAAATAWADGRDGAAIAGFDAVIQNARDGRSPLWVGVLAAQALERLYQRIGSAGQARWAAEQARELGALWGVTLTDGAEPAAAQKAAAPASMPWRAGHGDRESWMQDVCLRVLDVSGATLLRITKGSGGDRVCLLSAQRQANGSVALDLTGEMPQAVDPAREIALVQPDDMSVFVCLSPVTEAKTPAAGDAEIEGLLTPLLSELRRDATARALRQVEDQRVALQTAYGRFIPGYLLKTLGHSEIVDIRVGDFASDRMTVMFCDMRGATGIMEKIGAKASMELFNELFIAIESEVLGAGGYIDNFLGDAVLALFNAPAETCLEAAVGVARALEKIQPEIVAKGLPAPGFGIGLSCGEVVVGAVGGLNQIRMGAIGDTLNLAARLESLTKRYGTAVLISEDMVGGDPGGTARQLRQVDHVTVVGRKTPVRLYEVIDALPQDRAARVMTHLPQYDAALQAYYTADFAQACAALDRFLDGVPEDVPATRLRARADHFRQNDPGPGWSAIHALKEK</sequence>
<gene>
    <name evidence="2" type="ORF">E4Z66_08805</name>
</gene>
<dbReference type="InterPro" id="IPR041664">
    <property type="entry name" value="AAA_16"/>
</dbReference>
<organism evidence="2 3">
    <name type="scientific">Aliishimia ponticola</name>
    <dbReference type="NCBI Taxonomy" id="2499833"/>
    <lineage>
        <taxon>Bacteria</taxon>
        <taxon>Pseudomonadati</taxon>
        <taxon>Pseudomonadota</taxon>
        <taxon>Alphaproteobacteria</taxon>
        <taxon>Rhodobacterales</taxon>
        <taxon>Paracoccaceae</taxon>
        <taxon>Aliishimia</taxon>
    </lineage>
</organism>
<reference evidence="2 3" key="1">
    <citation type="submission" date="2019-04" db="EMBL/GenBank/DDBJ databases">
        <title>Shimia ponticola sp. nov., isolated from seawater.</title>
        <authorList>
            <person name="Kim Y.-O."/>
            <person name="Yoon J.-H."/>
        </authorList>
    </citation>
    <scope>NUCLEOTIDE SEQUENCE [LARGE SCALE GENOMIC DNA]</scope>
    <source>
        <strain evidence="2 3">MYP11</strain>
    </source>
</reference>
<dbReference type="InterPro" id="IPR027417">
    <property type="entry name" value="P-loop_NTPase"/>
</dbReference>
<protein>
    <recommendedName>
        <fullName evidence="1">Guanylate cyclase domain-containing protein</fullName>
    </recommendedName>
</protein>
<dbReference type="GO" id="GO:0009190">
    <property type="term" value="P:cyclic nucleotide biosynthetic process"/>
    <property type="evidence" value="ECO:0007669"/>
    <property type="project" value="InterPro"/>
</dbReference>
<dbReference type="Gene3D" id="3.40.50.300">
    <property type="entry name" value="P-loop containing nucleotide triphosphate hydrolases"/>
    <property type="match status" value="1"/>
</dbReference>
<evidence type="ECO:0000259" key="1">
    <source>
        <dbReference type="PROSITE" id="PS50125"/>
    </source>
</evidence>
<dbReference type="OrthoDB" id="341967at2"/>
<dbReference type="InterPro" id="IPR001054">
    <property type="entry name" value="A/G_cyclase"/>
</dbReference>
<dbReference type="RefSeq" id="WP_136462626.1">
    <property type="nucleotide sequence ID" value="NZ_SRKY01000002.1"/>
</dbReference>
<dbReference type="SUPFAM" id="SSF52540">
    <property type="entry name" value="P-loop containing nucleoside triphosphate hydrolases"/>
    <property type="match status" value="1"/>
</dbReference>
<dbReference type="InterPro" id="IPR053159">
    <property type="entry name" value="Hybrid_Histidine_Kinase"/>
</dbReference>
<dbReference type="GO" id="GO:0035556">
    <property type="term" value="P:intracellular signal transduction"/>
    <property type="evidence" value="ECO:0007669"/>
    <property type="project" value="InterPro"/>
</dbReference>
<dbReference type="Proteomes" id="UP000306602">
    <property type="component" value="Unassembled WGS sequence"/>
</dbReference>
<dbReference type="Gene3D" id="3.30.70.1230">
    <property type="entry name" value="Nucleotide cyclase"/>
    <property type="match status" value="1"/>
</dbReference>
<name>A0A4S4NFV9_9RHOB</name>
<comment type="caution">
    <text evidence="2">The sequence shown here is derived from an EMBL/GenBank/DDBJ whole genome shotgun (WGS) entry which is preliminary data.</text>
</comment>
<dbReference type="CDD" id="cd07302">
    <property type="entry name" value="CHD"/>
    <property type="match status" value="1"/>
</dbReference>
<dbReference type="SMART" id="SM00044">
    <property type="entry name" value="CYCc"/>
    <property type="match status" value="1"/>
</dbReference>
<dbReference type="PANTHER" id="PTHR43642:SF1">
    <property type="entry name" value="HYBRID SIGNAL TRANSDUCTION HISTIDINE KINASE G"/>
    <property type="match status" value="1"/>
</dbReference>
<dbReference type="EMBL" id="SRKY01000002">
    <property type="protein sequence ID" value="THH37028.1"/>
    <property type="molecule type" value="Genomic_DNA"/>
</dbReference>
<dbReference type="GO" id="GO:0004016">
    <property type="term" value="F:adenylate cyclase activity"/>
    <property type="evidence" value="ECO:0007669"/>
    <property type="project" value="UniProtKB-ARBA"/>
</dbReference>
<dbReference type="PANTHER" id="PTHR43642">
    <property type="entry name" value="HYBRID SIGNAL TRANSDUCTION HISTIDINE KINASE G"/>
    <property type="match status" value="1"/>
</dbReference>
<dbReference type="Pfam" id="PF00211">
    <property type="entry name" value="Guanylate_cyc"/>
    <property type="match status" value="1"/>
</dbReference>
<proteinExistence type="predicted"/>
<dbReference type="Pfam" id="PF13191">
    <property type="entry name" value="AAA_16"/>
    <property type="match status" value="1"/>
</dbReference>
<feature type="domain" description="Guanylate cyclase" evidence="1">
    <location>
        <begin position="1154"/>
        <end position="1280"/>
    </location>
</feature>
<dbReference type="PROSITE" id="PS50125">
    <property type="entry name" value="GUANYLATE_CYCLASE_2"/>
    <property type="match status" value="1"/>
</dbReference>
<dbReference type="InterPro" id="IPR029787">
    <property type="entry name" value="Nucleotide_cyclase"/>
</dbReference>
<dbReference type="SUPFAM" id="SSF55073">
    <property type="entry name" value="Nucleotide cyclase"/>
    <property type="match status" value="1"/>
</dbReference>
<keyword evidence="3" id="KW-1185">Reference proteome</keyword>
<accession>A0A4S4NFV9</accession>